<accession>A1ZMI4</accession>
<keyword evidence="2" id="KW-1185">Reference proteome</keyword>
<sequence length="50" mass="5822">MKTIPVFYRLIRHLPLGNLLPFSTDPNCTLPPDKKRPQECIKELFPLDNT</sequence>
<evidence type="ECO:0000313" key="2">
    <source>
        <dbReference type="Proteomes" id="UP000004095"/>
    </source>
</evidence>
<reference evidence="1 2" key="1">
    <citation type="submission" date="2007-01" db="EMBL/GenBank/DDBJ databases">
        <authorList>
            <person name="Haygood M."/>
            <person name="Podell S."/>
            <person name="Anderson C."/>
            <person name="Hopkinson B."/>
            <person name="Roe K."/>
            <person name="Barbeau K."/>
            <person name="Gaasterland T."/>
            <person name="Ferriera S."/>
            <person name="Johnson J."/>
            <person name="Kravitz S."/>
            <person name="Beeson K."/>
            <person name="Sutton G."/>
            <person name="Rogers Y.-H."/>
            <person name="Friedman R."/>
            <person name="Frazier M."/>
            <person name="Venter J.C."/>
        </authorList>
    </citation>
    <scope>NUCLEOTIDE SEQUENCE [LARGE SCALE GENOMIC DNA]</scope>
    <source>
        <strain evidence="1 2">ATCC 23134</strain>
    </source>
</reference>
<organism evidence="1 2">
    <name type="scientific">Microscilla marina ATCC 23134</name>
    <dbReference type="NCBI Taxonomy" id="313606"/>
    <lineage>
        <taxon>Bacteria</taxon>
        <taxon>Pseudomonadati</taxon>
        <taxon>Bacteroidota</taxon>
        <taxon>Cytophagia</taxon>
        <taxon>Cytophagales</taxon>
        <taxon>Microscillaceae</taxon>
        <taxon>Microscilla</taxon>
    </lineage>
</organism>
<dbReference type="Proteomes" id="UP000004095">
    <property type="component" value="Unassembled WGS sequence"/>
</dbReference>
<proteinExistence type="predicted"/>
<gene>
    <name evidence="1" type="ORF">M23134_03916</name>
</gene>
<comment type="caution">
    <text evidence="1">The sequence shown here is derived from an EMBL/GenBank/DDBJ whole genome shotgun (WGS) entry which is preliminary data.</text>
</comment>
<dbReference type="AlphaFoldDB" id="A1ZMI4"/>
<protein>
    <submittedName>
        <fullName evidence="1">Uncharacterized protein</fullName>
    </submittedName>
</protein>
<dbReference type="EMBL" id="AAWS01000016">
    <property type="protein sequence ID" value="EAY28364.1"/>
    <property type="molecule type" value="Genomic_DNA"/>
</dbReference>
<evidence type="ECO:0000313" key="1">
    <source>
        <dbReference type="EMBL" id="EAY28364.1"/>
    </source>
</evidence>
<name>A1ZMI4_MICM2</name>